<organism evidence="2 3">
    <name type="scientific">Lentibacillus juripiscarius</name>
    <dbReference type="NCBI Taxonomy" id="257446"/>
    <lineage>
        <taxon>Bacteria</taxon>
        <taxon>Bacillati</taxon>
        <taxon>Bacillota</taxon>
        <taxon>Bacilli</taxon>
        <taxon>Bacillales</taxon>
        <taxon>Bacillaceae</taxon>
        <taxon>Lentibacillus</taxon>
    </lineage>
</organism>
<name>A0ABW5V5C8_9BACI</name>
<accession>A0ABW5V5C8</accession>
<evidence type="ECO:0000313" key="3">
    <source>
        <dbReference type="Proteomes" id="UP001597502"/>
    </source>
</evidence>
<keyword evidence="3" id="KW-1185">Reference proteome</keyword>
<feature type="domain" description="DZANK-type" evidence="1">
    <location>
        <begin position="75"/>
        <end position="125"/>
    </location>
</feature>
<dbReference type="RefSeq" id="WP_382393457.1">
    <property type="nucleotide sequence ID" value="NZ_JBHUNA010000020.1"/>
</dbReference>
<reference evidence="3" key="1">
    <citation type="journal article" date="2019" name="Int. J. Syst. Evol. Microbiol.">
        <title>The Global Catalogue of Microorganisms (GCM) 10K type strain sequencing project: providing services to taxonomists for standard genome sequencing and annotation.</title>
        <authorList>
            <consortium name="The Broad Institute Genomics Platform"/>
            <consortium name="The Broad Institute Genome Sequencing Center for Infectious Disease"/>
            <person name="Wu L."/>
            <person name="Ma J."/>
        </authorList>
    </citation>
    <scope>NUCLEOTIDE SEQUENCE [LARGE SCALE GENOMIC DNA]</scope>
    <source>
        <strain evidence="3">TISTR 1535</strain>
    </source>
</reference>
<sequence>MKKKTDAKQQVDELTSAKSKLLIELGQEVYLAYRREEQIAPIVEEKGRAIQELDAKLYALLKEKGEKKNEGPECSCGAPLAEDDLFCPECGRKVERMDEAEAETIICQSCANEVPADADFCHVCGIKMAKSRPDS</sequence>
<dbReference type="InterPro" id="IPR025874">
    <property type="entry name" value="DZR"/>
</dbReference>
<proteinExistence type="predicted"/>
<evidence type="ECO:0000259" key="1">
    <source>
        <dbReference type="Pfam" id="PF12773"/>
    </source>
</evidence>
<evidence type="ECO:0000313" key="2">
    <source>
        <dbReference type="EMBL" id="MFD2761207.1"/>
    </source>
</evidence>
<dbReference type="Proteomes" id="UP001597502">
    <property type="component" value="Unassembled WGS sequence"/>
</dbReference>
<gene>
    <name evidence="2" type="ORF">ACFSUO_09515</name>
</gene>
<comment type="caution">
    <text evidence="2">The sequence shown here is derived from an EMBL/GenBank/DDBJ whole genome shotgun (WGS) entry which is preliminary data.</text>
</comment>
<dbReference type="Pfam" id="PF12773">
    <property type="entry name" value="DZR"/>
    <property type="match status" value="1"/>
</dbReference>
<dbReference type="EMBL" id="JBHUNA010000020">
    <property type="protein sequence ID" value="MFD2761207.1"/>
    <property type="molecule type" value="Genomic_DNA"/>
</dbReference>
<protein>
    <submittedName>
        <fullName evidence="2">Zinc ribbon domain-containing protein</fullName>
    </submittedName>
</protein>